<keyword evidence="1" id="KW-1133">Transmembrane helix</keyword>
<dbReference type="EMBL" id="PGEM01000053">
    <property type="protein sequence ID" value="PPJ63772.1"/>
    <property type="molecule type" value="Genomic_DNA"/>
</dbReference>
<keyword evidence="3" id="KW-1185">Reference proteome</keyword>
<dbReference type="RefSeq" id="WP_104387386.1">
    <property type="nucleotide sequence ID" value="NZ_PGEM01000053.1"/>
</dbReference>
<dbReference type="AlphaFoldDB" id="A0A2S6CVR5"/>
<name>A0A2S6CVR5_9CYAN</name>
<comment type="caution">
    <text evidence="2">The sequence shown here is derived from an EMBL/GenBank/DDBJ whole genome shotgun (WGS) entry which is preliminary data.</text>
</comment>
<feature type="transmembrane region" description="Helical" evidence="1">
    <location>
        <begin position="15"/>
        <end position="35"/>
    </location>
</feature>
<accession>A0A2S6CVR5</accession>
<sequence length="69" mass="8157">MDLRLLLIRLYSKNAINNITPLTFLFSVVLHIWGIKFLKTLIPIPWDFNQIYQKLKTLSRAIAQTTKNR</sequence>
<reference evidence="2 3" key="1">
    <citation type="submission" date="2018-02" db="EMBL/GenBank/DDBJ databases">
        <title>Discovery of a pederin family compound in a non-symbiotic bloom-forming cyanobacterium.</title>
        <authorList>
            <person name="Kust A."/>
            <person name="Mares J."/>
            <person name="Jokela J."/>
            <person name="Urajova P."/>
            <person name="Hajek J."/>
            <person name="Saurav K."/>
            <person name="Voracova K."/>
            <person name="Fewer D.P."/>
            <person name="Haapaniemi E."/>
            <person name="Permi P."/>
            <person name="Rehakova K."/>
            <person name="Sivonen K."/>
            <person name="Hrouzek P."/>
        </authorList>
    </citation>
    <scope>NUCLEOTIDE SEQUENCE [LARGE SCALE GENOMIC DNA]</scope>
    <source>
        <strain evidence="2 3">CHARLIE-1</strain>
    </source>
</reference>
<evidence type="ECO:0000313" key="2">
    <source>
        <dbReference type="EMBL" id="PPJ63772.1"/>
    </source>
</evidence>
<evidence type="ECO:0000313" key="3">
    <source>
        <dbReference type="Proteomes" id="UP000239589"/>
    </source>
</evidence>
<keyword evidence="1" id="KW-0472">Membrane</keyword>
<protein>
    <submittedName>
        <fullName evidence="2">Uncharacterized protein</fullName>
    </submittedName>
</protein>
<dbReference type="Proteomes" id="UP000239589">
    <property type="component" value="Unassembled WGS sequence"/>
</dbReference>
<gene>
    <name evidence="2" type="ORF">CUN59_08215</name>
</gene>
<proteinExistence type="predicted"/>
<evidence type="ECO:0000256" key="1">
    <source>
        <dbReference type="SAM" id="Phobius"/>
    </source>
</evidence>
<keyword evidence="1" id="KW-0812">Transmembrane</keyword>
<organism evidence="2 3">
    <name type="scientific">Cuspidothrix issatschenkoi CHARLIE-1</name>
    <dbReference type="NCBI Taxonomy" id="2052836"/>
    <lineage>
        <taxon>Bacteria</taxon>
        <taxon>Bacillati</taxon>
        <taxon>Cyanobacteriota</taxon>
        <taxon>Cyanophyceae</taxon>
        <taxon>Nostocales</taxon>
        <taxon>Aphanizomenonaceae</taxon>
        <taxon>Cuspidothrix</taxon>
    </lineage>
</organism>